<name>A0AA42CGA3_9PROT</name>
<sequence length="148" mass="16327">ERVAVHQAETKPLMAAFWSWLMARLEEISAKSSLAKAIRYTLNHWAGLTVFLADGRVEAGNNTVERSIRPIPLGRKNALFAGSHRGGERWAVLASLINTAKLHGIDPQTYLADVLERIVSGRTKANALRALLPWIWKIERVAPAVAAP</sequence>
<dbReference type="Proteomes" id="UP001165679">
    <property type="component" value="Unassembled WGS sequence"/>
</dbReference>
<dbReference type="PANTHER" id="PTHR33678">
    <property type="entry name" value="BLL1576 PROTEIN"/>
    <property type="match status" value="1"/>
</dbReference>
<dbReference type="Pfam" id="PF13817">
    <property type="entry name" value="DDE_Tnp_IS66_C"/>
    <property type="match status" value="1"/>
</dbReference>
<feature type="non-terminal residue" evidence="3">
    <location>
        <position position="1"/>
    </location>
</feature>
<dbReference type="Pfam" id="PF03050">
    <property type="entry name" value="DDE_Tnp_IS66"/>
    <property type="match status" value="1"/>
</dbReference>
<dbReference type="EMBL" id="JAPDNT010000074">
    <property type="protein sequence ID" value="MCW3477933.1"/>
    <property type="molecule type" value="Genomic_DNA"/>
</dbReference>
<evidence type="ECO:0000259" key="2">
    <source>
        <dbReference type="Pfam" id="PF13817"/>
    </source>
</evidence>
<proteinExistence type="predicted"/>
<dbReference type="InterPro" id="IPR039552">
    <property type="entry name" value="IS66_C"/>
</dbReference>
<feature type="domain" description="Transposase IS66 central" evidence="1">
    <location>
        <begin position="1"/>
        <end position="88"/>
    </location>
</feature>
<dbReference type="PANTHER" id="PTHR33678:SF1">
    <property type="entry name" value="BLL1576 PROTEIN"/>
    <property type="match status" value="1"/>
</dbReference>
<feature type="domain" description="Transposase IS66 C-terminal" evidence="2">
    <location>
        <begin position="95"/>
        <end position="134"/>
    </location>
</feature>
<dbReference type="InterPro" id="IPR052344">
    <property type="entry name" value="Transposase-related"/>
</dbReference>
<evidence type="ECO:0000313" key="4">
    <source>
        <dbReference type="Proteomes" id="UP001165679"/>
    </source>
</evidence>
<evidence type="ECO:0000259" key="1">
    <source>
        <dbReference type="Pfam" id="PF03050"/>
    </source>
</evidence>
<dbReference type="InterPro" id="IPR004291">
    <property type="entry name" value="Transposase_IS66_central"/>
</dbReference>
<evidence type="ECO:0000313" key="3">
    <source>
        <dbReference type="EMBL" id="MCW3477933.1"/>
    </source>
</evidence>
<accession>A0AA42CGA3</accession>
<comment type="caution">
    <text evidence="3">The sequence shown here is derived from an EMBL/GenBank/DDBJ whole genome shotgun (WGS) entry which is preliminary data.</text>
</comment>
<organism evidence="3 4">
    <name type="scientific">Limobrevibacterium gyesilva</name>
    <dbReference type="NCBI Taxonomy" id="2991712"/>
    <lineage>
        <taxon>Bacteria</taxon>
        <taxon>Pseudomonadati</taxon>
        <taxon>Pseudomonadota</taxon>
        <taxon>Alphaproteobacteria</taxon>
        <taxon>Acetobacterales</taxon>
        <taxon>Acetobacteraceae</taxon>
        <taxon>Limobrevibacterium</taxon>
    </lineage>
</organism>
<gene>
    <name evidence="3" type="ORF">OL599_25685</name>
</gene>
<reference evidence="3" key="2">
    <citation type="submission" date="2022-10" db="EMBL/GenBank/DDBJ databases">
        <authorList>
            <person name="Trinh H.N."/>
        </authorList>
    </citation>
    <scope>NUCLEOTIDE SEQUENCE</scope>
    <source>
        <strain evidence="3">RN2-1</strain>
    </source>
</reference>
<dbReference type="AlphaFoldDB" id="A0AA42CGA3"/>
<dbReference type="RefSeq" id="WP_264716927.1">
    <property type="nucleotide sequence ID" value="NZ_JAPDNT010000074.1"/>
</dbReference>
<protein>
    <submittedName>
        <fullName evidence="3">Transposase</fullName>
    </submittedName>
</protein>
<keyword evidence="4" id="KW-1185">Reference proteome</keyword>
<reference evidence="3" key="1">
    <citation type="submission" date="2022-09" db="EMBL/GenBank/DDBJ databases">
        <title>Rhodovastum sp. nov. RN2-1 isolated from soil in Seongnam, South Korea.</title>
        <authorList>
            <person name="Le N.T."/>
        </authorList>
    </citation>
    <scope>NUCLEOTIDE SEQUENCE</scope>
    <source>
        <strain evidence="3">RN2-1</strain>
    </source>
</reference>